<evidence type="ECO:0000313" key="1">
    <source>
        <dbReference type="EMBL" id="KLU64440.1"/>
    </source>
</evidence>
<dbReference type="STRING" id="476652.DEAC_c36420"/>
<accession>A0A0J1FLV2</accession>
<organism evidence="1 2">
    <name type="scientific">Desulfosporosinus acididurans</name>
    <dbReference type="NCBI Taxonomy" id="476652"/>
    <lineage>
        <taxon>Bacteria</taxon>
        <taxon>Bacillati</taxon>
        <taxon>Bacillota</taxon>
        <taxon>Clostridia</taxon>
        <taxon>Eubacteriales</taxon>
        <taxon>Desulfitobacteriaceae</taxon>
        <taxon>Desulfosporosinus</taxon>
    </lineage>
</organism>
<dbReference type="AlphaFoldDB" id="A0A0J1FLV2"/>
<comment type="caution">
    <text evidence="1">The sequence shown here is derived from an EMBL/GenBank/DDBJ whole genome shotgun (WGS) entry which is preliminary data.</text>
</comment>
<evidence type="ECO:0008006" key="3">
    <source>
        <dbReference type="Google" id="ProtNLM"/>
    </source>
</evidence>
<keyword evidence="2" id="KW-1185">Reference proteome</keyword>
<dbReference type="Proteomes" id="UP000036356">
    <property type="component" value="Unassembled WGS sequence"/>
</dbReference>
<reference evidence="1 2" key="1">
    <citation type="submission" date="2015-06" db="EMBL/GenBank/DDBJ databases">
        <title>Draft genome of the moderately acidophilic sulfate reducer Candidatus Desulfosporosinus acididurans strain M1.</title>
        <authorList>
            <person name="Poehlein A."/>
            <person name="Petzsch P."/>
            <person name="Johnson B.D."/>
            <person name="Schloemann M."/>
            <person name="Daniel R."/>
            <person name="Muehling M."/>
        </authorList>
    </citation>
    <scope>NUCLEOTIDE SEQUENCE [LARGE SCALE GENOMIC DNA]</scope>
    <source>
        <strain evidence="1 2">M1</strain>
    </source>
</reference>
<dbReference type="EMBL" id="LDZY01000014">
    <property type="protein sequence ID" value="KLU64440.1"/>
    <property type="molecule type" value="Genomic_DNA"/>
</dbReference>
<name>A0A0J1FLV2_9FIRM</name>
<dbReference type="InterPro" id="IPR016024">
    <property type="entry name" value="ARM-type_fold"/>
</dbReference>
<proteinExistence type="predicted"/>
<dbReference type="PATRIC" id="fig|476652.3.peg.3841"/>
<sequence length="71" mass="8507">MASIRSDEYYVNMMIVWYFATVLAKQYKAALPYIQEQRLEKWTHNKAIQKAIESYRIGDEAKTYLRTLKVK</sequence>
<dbReference type="SUPFAM" id="SSF48371">
    <property type="entry name" value="ARM repeat"/>
    <property type="match status" value="1"/>
</dbReference>
<evidence type="ECO:0000313" key="2">
    <source>
        <dbReference type="Proteomes" id="UP000036356"/>
    </source>
</evidence>
<dbReference type="Gene3D" id="1.25.10.90">
    <property type="match status" value="1"/>
</dbReference>
<protein>
    <recommendedName>
        <fullName evidence="3">DNA alkylation repair enzyme</fullName>
    </recommendedName>
</protein>
<gene>
    <name evidence="1" type="ORF">DEAC_c36420</name>
</gene>